<keyword evidence="1" id="KW-0808">Transferase</keyword>
<proteinExistence type="predicted"/>
<evidence type="ECO:0000313" key="1">
    <source>
        <dbReference type="EMBL" id="QKJ20304.1"/>
    </source>
</evidence>
<sequence>MTAPSTVLQLSEAVDLGHAWVQRLADDRGIRVLFIKGPSLHRQGLRPARVSGDVDVLVDPERFAEFCTAVLDSGWTERDGNLISTLTTLHSMTFVRKDWPCDIDAHSFFPGFLAPPATVFAHLWERRTSMPFAHVPCAAADRVAGVLILALHSLRSTATQSRHADELAQLRALALTEQERMDAAALALATGSASTLETVWPLLGVEVAPPPSERDSEELRAWRERVDSGSHGAYFWFVALRKAGWRRRVAILGRALWPTRHDLLVTRPEVVDTFAGRTRGRLQRFGRGIRSLPRAIRTLVRHRR</sequence>
<evidence type="ECO:0000313" key="2">
    <source>
        <dbReference type="Proteomes" id="UP000502498"/>
    </source>
</evidence>
<protein>
    <submittedName>
        <fullName evidence="1">Nucleotidyltransferase family protein</fullName>
    </submittedName>
</protein>
<name>A0A7D4TRV5_9MICO</name>
<dbReference type="Proteomes" id="UP000502498">
    <property type="component" value="Chromosome"/>
</dbReference>
<dbReference type="AlphaFoldDB" id="A0A7D4TRV5"/>
<accession>A0A7D4TRV5</accession>
<reference evidence="1 2" key="1">
    <citation type="submission" date="2020-05" db="EMBL/GenBank/DDBJ databases">
        <title>Strain PA2F3 complete genome.</title>
        <authorList>
            <person name="Kim Y.-S."/>
            <person name="Kim S.-J."/>
            <person name="Jung H.-k."/>
            <person name="Kim S.-E."/>
            <person name="Kim K.-H."/>
        </authorList>
    </citation>
    <scope>NUCLEOTIDE SEQUENCE [LARGE SCALE GENOMIC DNA]</scope>
    <source>
        <strain evidence="1 2">PA2F3</strain>
    </source>
</reference>
<organism evidence="1 2">
    <name type="scientific">Microbacterium hominis</name>
    <dbReference type="NCBI Taxonomy" id="162426"/>
    <lineage>
        <taxon>Bacteria</taxon>
        <taxon>Bacillati</taxon>
        <taxon>Actinomycetota</taxon>
        <taxon>Actinomycetes</taxon>
        <taxon>Micrococcales</taxon>
        <taxon>Microbacteriaceae</taxon>
        <taxon>Microbacterium</taxon>
    </lineage>
</organism>
<gene>
    <name evidence="1" type="ORF">HQM25_13670</name>
</gene>
<dbReference type="RefSeq" id="WP_172990739.1">
    <property type="nucleotide sequence ID" value="NZ_CP054038.1"/>
</dbReference>
<dbReference type="EMBL" id="CP054038">
    <property type="protein sequence ID" value="QKJ20304.1"/>
    <property type="molecule type" value="Genomic_DNA"/>
</dbReference>
<dbReference type="GO" id="GO:0016740">
    <property type="term" value="F:transferase activity"/>
    <property type="evidence" value="ECO:0007669"/>
    <property type="project" value="UniProtKB-KW"/>
</dbReference>